<sequence length="172" mass="20100">MLTNNEWELLSNLCRVLEEFADTTEQLGSELAENAQNTLGRKLDINKPLETQNILEQVKLDLYNAMELYWDWEEAEILILTLLDPRIKSLDFVGNEEICNSAKELLERKYVELKDDSTLENINQTLTTFPSTQLGKKSLLLIFEWHSLQHENEVTIYLSLPEMNIHSDPFIW</sequence>
<comment type="caution">
    <text evidence="1">The sequence shown here is derived from an EMBL/GenBank/DDBJ whole genome shotgun (WGS) entry which is preliminary data.</text>
</comment>
<dbReference type="Proteomes" id="UP000615446">
    <property type="component" value="Unassembled WGS sequence"/>
</dbReference>
<accession>A0A8H3QAD8</accession>
<dbReference type="OrthoDB" id="2439489at2759"/>
<reference evidence="1" key="1">
    <citation type="submission" date="2019-10" db="EMBL/GenBank/DDBJ databases">
        <title>Conservation and host-specific expression of non-tandemly repeated heterogenous ribosome RNA gene in arbuscular mycorrhizal fungi.</title>
        <authorList>
            <person name="Maeda T."/>
            <person name="Kobayashi Y."/>
            <person name="Nakagawa T."/>
            <person name="Ezawa T."/>
            <person name="Yamaguchi K."/>
            <person name="Bino T."/>
            <person name="Nishimoto Y."/>
            <person name="Shigenobu S."/>
            <person name="Kawaguchi M."/>
        </authorList>
    </citation>
    <scope>NUCLEOTIDE SEQUENCE</scope>
    <source>
        <strain evidence="1">HR1</strain>
    </source>
</reference>
<name>A0A8H3QAD8_9GLOM</name>
<proteinExistence type="predicted"/>
<gene>
    <name evidence="1" type="ORF">RCL2_000007600</name>
</gene>
<organism evidence="1 2">
    <name type="scientific">Rhizophagus clarus</name>
    <dbReference type="NCBI Taxonomy" id="94130"/>
    <lineage>
        <taxon>Eukaryota</taxon>
        <taxon>Fungi</taxon>
        <taxon>Fungi incertae sedis</taxon>
        <taxon>Mucoromycota</taxon>
        <taxon>Glomeromycotina</taxon>
        <taxon>Glomeromycetes</taxon>
        <taxon>Glomerales</taxon>
        <taxon>Glomeraceae</taxon>
        <taxon>Rhizophagus</taxon>
    </lineage>
</organism>
<evidence type="ECO:0000313" key="1">
    <source>
        <dbReference type="EMBL" id="GES72513.1"/>
    </source>
</evidence>
<dbReference type="EMBL" id="BLAL01000002">
    <property type="protein sequence ID" value="GES72513.1"/>
    <property type="molecule type" value="Genomic_DNA"/>
</dbReference>
<protein>
    <submittedName>
        <fullName evidence="1">Ribonuclease H-like domain-containing protein</fullName>
    </submittedName>
</protein>
<dbReference type="AlphaFoldDB" id="A0A8H3QAD8"/>
<evidence type="ECO:0000313" key="2">
    <source>
        <dbReference type="Proteomes" id="UP000615446"/>
    </source>
</evidence>